<dbReference type="EMBL" id="JACCCW010000001">
    <property type="protein sequence ID" value="NYF78452.1"/>
    <property type="molecule type" value="Genomic_DNA"/>
</dbReference>
<keyword evidence="4 7" id="KW-0133">Cell shape</keyword>
<feature type="active site" description="Proton donor/acceptor" evidence="7">
    <location>
        <position position="456"/>
    </location>
</feature>
<dbReference type="InterPro" id="IPR052905">
    <property type="entry name" value="LD-transpeptidase_YkuD-like"/>
</dbReference>
<evidence type="ECO:0000256" key="1">
    <source>
        <dbReference type="ARBA" id="ARBA00004752"/>
    </source>
</evidence>
<dbReference type="GO" id="GO:0009252">
    <property type="term" value="P:peptidoglycan biosynthetic process"/>
    <property type="evidence" value="ECO:0007669"/>
    <property type="project" value="UniProtKB-UniPathway"/>
</dbReference>
<dbReference type="PROSITE" id="PS52029">
    <property type="entry name" value="LD_TPASE"/>
    <property type="match status" value="1"/>
</dbReference>
<dbReference type="Pfam" id="PF03734">
    <property type="entry name" value="YkuD"/>
    <property type="match status" value="1"/>
</dbReference>
<comment type="pathway">
    <text evidence="1 7">Cell wall biogenesis; peptidoglycan biosynthesis.</text>
</comment>
<dbReference type="InterPro" id="IPR036365">
    <property type="entry name" value="PGBD-like_sf"/>
</dbReference>
<dbReference type="InterPro" id="IPR038063">
    <property type="entry name" value="Transpep_catalytic_dom"/>
</dbReference>
<comment type="caution">
    <text evidence="9">The sequence shown here is derived from an EMBL/GenBank/DDBJ whole genome shotgun (WGS) entry which is preliminary data.</text>
</comment>
<keyword evidence="10" id="KW-1185">Reference proteome</keyword>
<name>A0A7Y9PES5_9BACT</name>
<evidence type="ECO:0000256" key="6">
    <source>
        <dbReference type="ARBA" id="ARBA00023316"/>
    </source>
</evidence>
<sequence>MKTTVNLRSVGAVCAIAILLLASGCKRHGKTSFSPFSPSTPDYTLDLQPLVSAKTMPTLHWPDFSDYQPMVQKFYDDRKYDLAWTKDGKPTPQAIAFVQAIQNVAAKGLNPEDYDASLWTGRPQQLSEKNPAALAQFDVAMTISVMRLISDLHIGRVNPQHFNFEIDSASKKYDLPQFLTDKAIGAADVPQLLASVEPDSEVYRQTEQALVHYMDLAKQQQQANADPLPMVANPVSQGGSYPAAQELWQRLQLEGDAGDDDAPKTYNKALSDAVKTYQSRHGITDDGRLTPQTVKSLNVPLADRVTQLQDSLERWRWLPDPYLNARLMVNLPEFVLRGYNEEHTLDFTMKVVVGKVKGDHETPVFTHMMKYLIFRPYWNVPVDIAKKELVPHMEANKDYLASKNYEVTNNKGVVLPNYTVHQVEHAMVLVREKPGPGNSLGLVKFMFPNQYDIYLHSTPETYLFNRTRRDFSHGCVRVQKPDGLAVWVLQGQQDWDLDKVQEAMNTGPDNHQVNLKKQLPIVIFYLTAIPAEDGKTHFFDDIYGYDAALQAVLTKGMPYPKAPEPVIPKTKPGDTA</sequence>
<feature type="domain" description="L,D-TPase catalytic" evidence="8">
    <location>
        <begin position="325"/>
        <end position="503"/>
    </location>
</feature>
<keyword evidence="3" id="KW-0808">Transferase</keyword>
<dbReference type="Gene3D" id="1.10.101.10">
    <property type="entry name" value="PGBD-like superfamily/PGBD"/>
    <property type="match status" value="1"/>
</dbReference>
<comment type="similarity">
    <text evidence="2">Belongs to the YkuD family.</text>
</comment>
<keyword evidence="6 7" id="KW-0961">Cell wall biogenesis/degradation</keyword>
<evidence type="ECO:0000256" key="2">
    <source>
        <dbReference type="ARBA" id="ARBA00005992"/>
    </source>
</evidence>
<dbReference type="AlphaFoldDB" id="A0A7Y9PES5"/>
<dbReference type="InterPro" id="IPR005490">
    <property type="entry name" value="LD_TPept_cat_dom"/>
</dbReference>
<dbReference type="Proteomes" id="UP000589520">
    <property type="component" value="Unassembled WGS sequence"/>
</dbReference>
<dbReference type="CDD" id="cd16913">
    <property type="entry name" value="YkuD_like"/>
    <property type="match status" value="1"/>
</dbReference>
<evidence type="ECO:0000256" key="3">
    <source>
        <dbReference type="ARBA" id="ARBA00022679"/>
    </source>
</evidence>
<evidence type="ECO:0000313" key="10">
    <source>
        <dbReference type="Proteomes" id="UP000589520"/>
    </source>
</evidence>
<dbReference type="RefSeq" id="WP_179487865.1">
    <property type="nucleotide sequence ID" value="NZ_JACCCW010000001.1"/>
</dbReference>
<dbReference type="InterPro" id="IPR036366">
    <property type="entry name" value="PGBDSf"/>
</dbReference>
<dbReference type="Gene3D" id="2.40.440.10">
    <property type="entry name" value="L,D-transpeptidase catalytic domain-like"/>
    <property type="match status" value="1"/>
</dbReference>
<dbReference type="UniPathway" id="UPA00219"/>
<dbReference type="Pfam" id="PF01471">
    <property type="entry name" value="PG_binding_1"/>
    <property type="match status" value="1"/>
</dbReference>
<evidence type="ECO:0000256" key="7">
    <source>
        <dbReference type="PROSITE-ProRule" id="PRU01373"/>
    </source>
</evidence>
<keyword evidence="5 7" id="KW-0573">Peptidoglycan synthesis</keyword>
<feature type="active site" description="Nucleophile" evidence="7">
    <location>
        <position position="475"/>
    </location>
</feature>
<dbReference type="InterPro" id="IPR002477">
    <property type="entry name" value="Peptidoglycan-bd-like"/>
</dbReference>
<dbReference type="SUPFAM" id="SSF141523">
    <property type="entry name" value="L,D-transpeptidase catalytic domain-like"/>
    <property type="match status" value="1"/>
</dbReference>
<organism evidence="9 10">
    <name type="scientific">Granulicella arctica</name>
    <dbReference type="NCBI Taxonomy" id="940613"/>
    <lineage>
        <taxon>Bacteria</taxon>
        <taxon>Pseudomonadati</taxon>
        <taxon>Acidobacteriota</taxon>
        <taxon>Terriglobia</taxon>
        <taxon>Terriglobales</taxon>
        <taxon>Acidobacteriaceae</taxon>
        <taxon>Granulicella</taxon>
    </lineage>
</organism>
<reference evidence="9 10" key="1">
    <citation type="submission" date="2020-07" db="EMBL/GenBank/DDBJ databases">
        <title>Genomic Encyclopedia of Type Strains, Phase IV (KMG-V): Genome sequencing to study the core and pangenomes of soil and plant-associated prokaryotes.</title>
        <authorList>
            <person name="Whitman W."/>
        </authorList>
    </citation>
    <scope>NUCLEOTIDE SEQUENCE [LARGE SCALE GENOMIC DNA]</scope>
    <source>
        <strain evidence="9 10">X4EP2</strain>
    </source>
</reference>
<evidence type="ECO:0000259" key="8">
    <source>
        <dbReference type="PROSITE" id="PS52029"/>
    </source>
</evidence>
<dbReference type="SUPFAM" id="SSF47090">
    <property type="entry name" value="PGBD-like"/>
    <property type="match status" value="1"/>
</dbReference>
<dbReference type="InterPro" id="IPR045380">
    <property type="entry name" value="LD_TPept_scaffold_dom"/>
</dbReference>
<proteinExistence type="inferred from homology"/>
<gene>
    <name evidence="9" type="ORF">HDF17_000739</name>
</gene>
<protein>
    <submittedName>
        <fullName evidence="9">Murein L,D-transpeptidase YcbB/YkuD</fullName>
    </submittedName>
</protein>
<accession>A0A7Y9PES5</accession>
<dbReference type="GO" id="GO:0004180">
    <property type="term" value="F:carboxypeptidase activity"/>
    <property type="evidence" value="ECO:0007669"/>
    <property type="project" value="UniProtKB-ARBA"/>
</dbReference>
<evidence type="ECO:0000256" key="5">
    <source>
        <dbReference type="ARBA" id="ARBA00022984"/>
    </source>
</evidence>
<evidence type="ECO:0000256" key="4">
    <source>
        <dbReference type="ARBA" id="ARBA00022960"/>
    </source>
</evidence>
<dbReference type="PROSITE" id="PS51257">
    <property type="entry name" value="PROKAR_LIPOPROTEIN"/>
    <property type="match status" value="1"/>
</dbReference>
<evidence type="ECO:0000313" key="9">
    <source>
        <dbReference type="EMBL" id="NYF78452.1"/>
    </source>
</evidence>
<dbReference type="Pfam" id="PF20142">
    <property type="entry name" value="Scaffold"/>
    <property type="match status" value="1"/>
</dbReference>
<dbReference type="PANTHER" id="PTHR41533:SF2">
    <property type="entry name" value="BLR7131 PROTEIN"/>
    <property type="match status" value="1"/>
</dbReference>
<dbReference type="GO" id="GO:0016740">
    <property type="term" value="F:transferase activity"/>
    <property type="evidence" value="ECO:0007669"/>
    <property type="project" value="UniProtKB-KW"/>
</dbReference>
<dbReference type="GO" id="GO:0008360">
    <property type="term" value="P:regulation of cell shape"/>
    <property type="evidence" value="ECO:0007669"/>
    <property type="project" value="UniProtKB-UniRule"/>
</dbReference>
<dbReference type="PANTHER" id="PTHR41533">
    <property type="entry name" value="L,D-TRANSPEPTIDASE HI_1667-RELATED"/>
    <property type="match status" value="1"/>
</dbReference>
<dbReference type="GO" id="GO:0071555">
    <property type="term" value="P:cell wall organization"/>
    <property type="evidence" value="ECO:0007669"/>
    <property type="project" value="UniProtKB-UniRule"/>
</dbReference>